<evidence type="ECO:0000256" key="7">
    <source>
        <dbReference type="ARBA" id="ARBA00023136"/>
    </source>
</evidence>
<dbReference type="Pfam" id="PF02028">
    <property type="entry name" value="BCCT"/>
    <property type="match status" value="1"/>
</dbReference>
<feature type="transmembrane region" description="Helical" evidence="8">
    <location>
        <begin position="464"/>
        <end position="483"/>
    </location>
</feature>
<keyword evidence="6 8" id="KW-1133">Transmembrane helix</keyword>
<dbReference type="GO" id="GO:0022857">
    <property type="term" value="F:transmembrane transporter activity"/>
    <property type="evidence" value="ECO:0007669"/>
    <property type="project" value="InterPro"/>
</dbReference>
<dbReference type="RefSeq" id="WP_109748350.1">
    <property type="nucleotide sequence ID" value="NZ_JANKBI010000017.1"/>
</dbReference>
<comment type="similarity">
    <text evidence="2">Belongs to the BCCT transporter (TC 2.A.15) family.</text>
</comment>
<dbReference type="InterPro" id="IPR000060">
    <property type="entry name" value="BCCT_transptr"/>
</dbReference>
<evidence type="ECO:0000256" key="3">
    <source>
        <dbReference type="ARBA" id="ARBA00022448"/>
    </source>
</evidence>
<keyword evidence="5 8" id="KW-0812">Transmembrane</keyword>
<evidence type="ECO:0000256" key="1">
    <source>
        <dbReference type="ARBA" id="ARBA00004651"/>
    </source>
</evidence>
<evidence type="ECO:0000313" key="10">
    <source>
        <dbReference type="Proteomes" id="UP000245412"/>
    </source>
</evidence>
<name>A0AB73SYV5_9FIRM</name>
<protein>
    <submittedName>
        <fullName evidence="9">BCCT family betaine/carnitine transporter</fullName>
    </submittedName>
</protein>
<dbReference type="GO" id="GO:0005886">
    <property type="term" value="C:plasma membrane"/>
    <property type="evidence" value="ECO:0007669"/>
    <property type="project" value="UniProtKB-SubCell"/>
</dbReference>
<feature type="transmembrane region" description="Helical" evidence="8">
    <location>
        <begin position="359"/>
        <end position="383"/>
    </location>
</feature>
<accession>A0AB73SYV5</accession>
<evidence type="ECO:0000256" key="5">
    <source>
        <dbReference type="ARBA" id="ARBA00022692"/>
    </source>
</evidence>
<organism evidence="9 10">
    <name type="scientific">Murimonas intestini</name>
    <dbReference type="NCBI Taxonomy" id="1337051"/>
    <lineage>
        <taxon>Bacteria</taxon>
        <taxon>Bacillati</taxon>
        <taxon>Bacillota</taxon>
        <taxon>Clostridia</taxon>
        <taxon>Lachnospirales</taxon>
        <taxon>Lachnospiraceae</taxon>
        <taxon>Murimonas</taxon>
    </lineage>
</organism>
<feature type="transmembrane region" description="Helical" evidence="8">
    <location>
        <begin position="59"/>
        <end position="78"/>
    </location>
</feature>
<feature type="transmembrane region" description="Helical" evidence="8">
    <location>
        <begin position="238"/>
        <end position="256"/>
    </location>
</feature>
<proteinExistence type="inferred from homology"/>
<reference evidence="9 10" key="1">
    <citation type="submission" date="2018-05" db="EMBL/GenBank/DDBJ databases">
        <authorList>
            <person name="Goeker M."/>
            <person name="Huntemann M."/>
            <person name="Clum A."/>
            <person name="Pillay M."/>
            <person name="Palaniappan K."/>
            <person name="Varghese N."/>
            <person name="Mikhailova N."/>
            <person name="Stamatis D."/>
            <person name="Reddy T."/>
            <person name="Daum C."/>
            <person name="Shapiro N."/>
            <person name="Ivanova N."/>
            <person name="Kyrpides N."/>
            <person name="Woyke T."/>
        </authorList>
    </citation>
    <scope>NUCLEOTIDE SEQUENCE [LARGE SCALE GENOMIC DNA]</scope>
    <source>
        <strain evidence="9 10">DSM 26524</strain>
    </source>
</reference>
<gene>
    <name evidence="9" type="ORF">C7383_11774</name>
</gene>
<feature type="transmembrane region" description="Helical" evidence="8">
    <location>
        <begin position="419"/>
        <end position="443"/>
    </location>
</feature>
<evidence type="ECO:0000256" key="6">
    <source>
        <dbReference type="ARBA" id="ARBA00022989"/>
    </source>
</evidence>
<dbReference type="PANTHER" id="PTHR30047:SF7">
    <property type="entry name" value="HIGH-AFFINITY CHOLINE TRANSPORT PROTEIN"/>
    <property type="match status" value="1"/>
</dbReference>
<dbReference type="NCBIfam" id="TIGR00842">
    <property type="entry name" value="bcct"/>
    <property type="match status" value="1"/>
</dbReference>
<dbReference type="AlphaFoldDB" id="A0AB73SYV5"/>
<feature type="transmembrane region" description="Helical" evidence="8">
    <location>
        <begin position="263"/>
        <end position="283"/>
    </location>
</feature>
<dbReference type="Proteomes" id="UP000245412">
    <property type="component" value="Unassembled WGS sequence"/>
</dbReference>
<feature type="transmembrane region" description="Helical" evidence="8">
    <location>
        <begin position="154"/>
        <end position="172"/>
    </location>
</feature>
<evidence type="ECO:0000313" key="9">
    <source>
        <dbReference type="EMBL" id="PWJ72603.1"/>
    </source>
</evidence>
<feature type="transmembrane region" description="Helical" evidence="8">
    <location>
        <begin position="21"/>
        <end position="39"/>
    </location>
</feature>
<evidence type="ECO:0000256" key="2">
    <source>
        <dbReference type="ARBA" id="ARBA00005658"/>
    </source>
</evidence>
<evidence type="ECO:0000256" key="8">
    <source>
        <dbReference type="SAM" id="Phobius"/>
    </source>
</evidence>
<dbReference type="PANTHER" id="PTHR30047">
    <property type="entry name" value="HIGH-AFFINITY CHOLINE TRANSPORT PROTEIN-RELATED"/>
    <property type="match status" value="1"/>
</dbReference>
<sequence length="517" mass="57096">MRRDMESVKKKLNTSGVDWTITIFPLVIIICISALLMVVPDAAGNALTFLKNFFVNKLGFFYILLGLGVLLTAVGLGLSKKGNIKCGSISKPKYSNFSWGAMIFTSTMAADIVYWSLIEWCYYYTAKPFAKEALTLAEQQDYASAYPLFHWGPIPWAIYLLPACAYAYMMFVKKRKRQTLSEACRPILGERSDRKTGRIIDIFSIVGLLAGTATTFSLATPLLAEAVARILGIETSPALSVMILMVIGLVFIVAVLKGMKAISYLANICVILFAMMIALFVIFGPKVYLIETGITAIGNVIDNFFHMATWMDPLRLSGSGGMGFPQNWTIFYWAYWIAWFVATPFFIARISEGRTIRQIIFGGLTCGLLGTYTSFIVFGGFGLHLQTSGTVDLAGLLASGAEPSAVIMQMFEQFPVTEAVLVVLVLAMIAFYASTFDAITLVVAGYSEKDMGQKEEPRKRLRAFWAFVFLLLPIALMFSESTLSSLQTISIIAAFPLGVIMILIIVSFFKELKEDSK</sequence>
<feature type="transmembrane region" description="Helical" evidence="8">
    <location>
        <begin position="489"/>
        <end position="509"/>
    </location>
</feature>
<keyword evidence="7 8" id="KW-0472">Membrane</keyword>
<feature type="transmembrane region" description="Helical" evidence="8">
    <location>
        <begin position="99"/>
        <end position="118"/>
    </location>
</feature>
<feature type="transmembrane region" description="Helical" evidence="8">
    <location>
        <begin position="330"/>
        <end position="347"/>
    </location>
</feature>
<dbReference type="Gene3D" id="1.20.1730.10">
    <property type="entry name" value="Sodium/glucose cotransporter"/>
    <property type="match status" value="1"/>
</dbReference>
<keyword evidence="10" id="KW-1185">Reference proteome</keyword>
<dbReference type="InterPro" id="IPR038377">
    <property type="entry name" value="Na/Glc_symporter_sf"/>
</dbReference>
<comment type="caution">
    <text evidence="9">The sequence shown here is derived from an EMBL/GenBank/DDBJ whole genome shotgun (WGS) entry which is preliminary data.</text>
</comment>
<comment type="subcellular location">
    <subcellularLocation>
        <location evidence="1">Cell membrane</location>
        <topology evidence="1">Multi-pass membrane protein</topology>
    </subcellularLocation>
</comment>
<keyword evidence="4" id="KW-1003">Cell membrane</keyword>
<evidence type="ECO:0000256" key="4">
    <source>
        <dbReference type="ARBA" id="ARBA00022475"/>
    </source>
</evidence>
<dbReference type="EMBL" id="QGGY01000017">
    <property type="protein sequence ID" value="PWJ72603.1"/>
    <property type="molecule type" value="Genomic_DNA"/>
</dbReference>
<feature type="transmembrane region" description="Helical" evidence="8">
    <location>
        <begin position="199"/>
        <end position="218"/>
    </location>
</feature>
<keyword evidence="3" id="KW-0813">Transport</keyword>